<name>A0A240EE55_9GAMM</name>
<evidence type="ECO:0000256" key="2">
    <source>
        <dbReference type="ARBA" id="ARBA00022643"/>
    </source>
</evidence>
<organism evidence="6 7">
    <name type="scientific">Acinetobacter puyangensis</name>
    <dbReference type="NCBI Taxonomy" id="1096779"/>
    <lineage>
        <taxon>Bacteria</taxon>
        <taxon>Pseudomonadati</taxon>
        <taxon>Pseudomonadota</taxon>
        <taxon>Gammaproteobacteria</taxon>
        <taxon>Moraxellales</taxon>
        <taxon>Moraxellaceae</taxon>
        <taxon>Acinetobacter</taxon>
    </lineage>
</organism>
<dbReference type="OrthoDB" id="9814695at2"/>
<evidence type="ECO:0000313" key="7">
    <source>
        <dbReference type="Proteomes" id="UP000219042"/>
    </source>
</evidence>
<gene>
    <name evidence="6" type="ORF">SAMN05421731_10918</name>
</gene>
<dbReference type="Proteomes" id="UP000219042">
    <property type="component" value="Unassembled WGS sequence"/>
</dbReference>
<dbReference type="Pfam" id="PF00296">
    <property type="entry name" value="Bac_luciferase"/>
    <property type="match status" value="1"/>
</dbReference>
<keyword evidence="4" id="KW-0503">Monooxygenase</keyword>
<protein>
    <submittedName>
        <fullName evidence="6">Pyrimidine oxygenase</fullName>
    </submittedName>
</protein>
<dbReference type="PANTHER" id="PTHR42847">
    <property type="entry name" value="ALKANESULFONATE MONOOXYGENASE"/>
    <property type="match status" value="1"/>
</dbReference>
<sequence>MTTQCTKQFGVFLPIANGGWIISKNTPILDASYEQNKAAAILADDIGLDFIMSMGKWRGFGGETGHWGTSLESVTMMAGIAEATKNAKLIATMHAGLHNPAVTAKMIATLDQISHGRAGLNIVSGSFKDEFDQMGAWDASLLHDDRYEMTQEWTTAIKRLWSEPSVNMDGKYFHLKNCVSEPKPVSKPRPYMICAGQSEKGLRFTVQNTDACFIGGKNEAETKKISNLARSLAKEYDTSIKVFCMCTVIIADTDEKAEALASYYKEGLDVDAVKGMMRSFGVDIESAQSMFEQAKNAFMTHTAIGSAASCKAQIQSLIEECDLDGVMLIFPDYVDGLTKFGKYILPELKAEFSSATEEAVL</sequence>
<dbReference type="InterPro" id="IPR011251">
    <property type="entry name" value="Luciferase-like_dom"/>
</dbReference>
<dbReference type="EMBL" id="OANT01000009">
    <property type="protein sequence ID" value="SNX46190.1"/>
    <property type="molecule type" value="Genomic_DNA"/>
</dbReference>
<dbReference type="CDD" id="cd01094">
    <property type="entry name" value="Alkanesulfonate_monoxygenase"/>
    <property type="match status" value="1"/>
</dbReference>
<keyword evidence="3" id="KW-0560">Oxidoreductase</keyword>
<dbReference type="InterPro" id="IPR036661">
    <property type="entry name" value="Luciferase-like_sf"/>
</dbReference>
<keyword evidence="7" id="KW-1185">Reference proteome</keyword>
<evidence type="ECO:0000256" key="1">
    <source>
        <dbReference type="ARBA" id="ARBA00022630"/>
    </source>
</evidence>
<keyword evidence="2" id="KW-0288">FMN</keyword>
<keyword evidence="1" id="KW-0285">Flavoprotein</keyword>
<dbReference type="GO" id="GO:0008726">
    <property type="term" value="F:alkanesulfonate monooxygenase activity"/>
    <property type="evidence" value="ECO:0007669"/>
    <property type="project" value="TreeGrafter"/>
</dbReference>
<dbReference type="RefSeq" id="WP_097079940.1">
    <property type="nucleotide sequence ID" value="NZ_BAABHT010000014.1"/>
</dbReference>
<dbReference type="InterPro" id="IPR050172">
    <property type="entry name" value="SsuD_RutA_monooxygenase"/>
</dbReference>
<dbReference type="PANTHER" id="PTHR42847:SF4">
    <property type="entry name" value="ALKANESULFONATE MONOOXYGENASE-RELATED"/>
    <property type="match status" value="1"/>
</dbReference>
<evidence type="ECO:0000256" key="3">
    <source>
        <dbReference type="ARBA" id="ARBA00023002"/>
    </source>
</evidence>
<dbReference type="GO" id="GO:0046306">
    <property type="term" value="P:alkanesulfonate catabolic process"/>
    <property type="evidence" value="ECO:0007669"/>
    <property type="project" value="TreeGrafter"/>
</dbReference>
<evidence type="ECO:0000259" key="5">
    <source>
        <dbReference type="Pfam" id="PF00296"/>
    </source>
</evidence>
<dbReference type="AlphaFoldDB" id="A0A240EE55"/>
<accession>A0A240EE55</accession>
<proteinExistence type="predicted"/>
<dbReference type="SUPFAM" id="SSF51679">
    <property type="entry name" value="Bacterial luciferase-like"/>
    <property type="match status" value="1"/>
</dbReference>
<evidence type="ECO:0000313" key="6">
    <source>
        <dbReference type="EMBL" id="SNX46190.1"/>
    </source>
</evidence>
<reference evidence="7" key="1">
    <citation type="submission" date="2016-09" db="EMBL/GenBank/DDBJ databases">
        <authorList>
            <person name="Varghese N."/>
            <person name="Submissions S."/>
        </authorList>
    </citation>
    <scope>NUCLEOTIDE SEQUENCE [LARGE SCALE GENOMIC DNA]</scope>
    <source>
        <strain evidence="7">ANC 4466</strain>
    </source>
</reference>
<dbReference type="Gene3D" id="3.20.20.30">
    <property type="entry name" value="Luciferase-like domain"/>
    <property type="match status" value="1"/>
</dbReference>
<evidence type="ECO:0000256" key="4">
    <source>
        <dbReference type="ARBA" id="ARBA00023033"/>
    </source>
</evidence>
<feature type="domain" description="Luciferase-like" evidence="5">
    <location>
        <begin position="8"/>
        <end position="316"/>
    </location>
</feature>